<evidence type="ECO:0000259" key="5">
    <source>
        <dbReference type="PROSITE" id="PS50977"/>
    </source>
</evidence>
<reference evidence="6 7" key="1">
    <citation type="submission" date="2021-01" db="EMBL/GenBank/DDBJ databases">
        <title>Actinoplanes sp. nov. LDG1-06 isolated from lichen.</title>
        <authorList>
            <person name="Saeng-In P."/>
            <person name="Phongsopitanun W."/>
            <person name="Kanchanasin P."/>
            <person name="Yuki M."/>
            <person name="Kudo T."/>
            <person name="Ohkuma M."/>
            <person name="Tanasupawat S."/>
        </authorList>
    </citation>
    <scope>NUCLEOTIDE SEQUENCE [LARGE SCALE GENOMIC DNA]</scope>
    <source>
        <strain evidence="6 7">LDG1-06</strain>
    </source>
</reference>
<evidence type="ECO:0000256" key="3">
    <source>
        <dbReference type="ARBA" id="ARBA00023163"/>
    </source>
</evidence>
<keyword evidence="7" id="KW-1185">Reference proteome</keyword>
<evidence type="ECO:0000256" key="4">
    <source>
        <dbReference type="PROSITE-ProRule" id="PRU00335"/>
    </source>
</evidence>
<dbReference type="InterPro" id="IPR041490">
    <property type="entry name" value="KstR2_TetR_C"/>
</dbReference>
<dbReference type="InterPro" id="IPR036271">
    <property type="entry name" value="Tet_transcr_reg_TetR-rel_C_sf"/>
</dbReference>
<dbReference type="InterPro" id="IPR001647">
    <property type="entry name" value="HTH_TetR"/>
</dbReference>
<dbReference type="SUPFAM" id="SSF46689">
    <property type="entry name" value="Homeodomain-like"/>
    <property type="match status" value="1"/>
</dbReference>
<proteinExistence type="predicted"/>
<organism evidence="6 7">
    <name type="scientific">Paractinoplanes ovalisporus</name>
    <dbReference type="NCBI Taxonomy" id="2810368"/>
    <lineage>
        <taxon>Bacteria</taxon>
        <taxon>Bacillati</taxon>
        <taxon>Actinomycetota</taxon>
        <taxon>Actinomycetes</taxon>
        <taxon>Micromonosporales</taxon>
        <taxon>Micromonosporaceae</taxon>
        <taxon>Paractinoplanes</taxon>
    </lineage>
</organism>
<keyword evidence="3" id="KW-0804">Transcription</keyword>
<dbReference type="PROSITE" id="PS50977">
    <property type="entry name" value="HTH_TETR_2"/>
    <property type="match status" value="1"/>
</dbReference>
<dbReference type="Proteomes" id="UP000632138">
    <property type="component" value="Unassembled WGS sequence"/>
</dbReference>
<evidence type="ECO:0000313" key="7">
    <source>
        <dbReference type="Proteomes" id="UP000632138"/>
    </source>
</evidence>
<dbReference type="Pfam" id="PF00440">
    <property type="entry name" value="TetR_N"/>
    <property type="match status" value="1"/>
</dbReference>
<dbReference type="PRINTS" id="PR00455">
    <property type="entry name" value="HTHTETR"/>
</dbReference>
<evidence type="ECO:0000313" key="6">
    <source>
        <dbReference type="EMBL" id="MBM2614189.1"/>
    </source>
</evidence>
<sequence>MRSEGQLSFVEQARRRQFVQCALESLHEAGFAGTSLAAVAQRAQISKSVVVYHFGSKQALLEAVVETVYASAVPDIMAALEAAEGHRERLLAYVRIAVLFAADNVRSLIAVGEIFRNLRRPDGALRYTAADGEELITFVEELLRDGQEAGEFGDFDPRTVAVVIRAAIDALPDRFHLDRELDGPDVATKLCDAVDRMTR</sequence>
<dbReference type="Gene3D" id="1.10.10.60">
    <property type="entry name" value="Homeodomain-like"/>
    <property type="match status" value="1"/>
</dbReference>
<feature type="domain" description="HTH tetR-type" evidence="5">
    <location>
        <begin position="12"/>
        <end position="72"/>
    </location>
</feature>
<protein>
    <submittedName>
        <fullName evidence="6">TetR family transcriptional regulator</fullName>
    </submittedName>
</protein>
<evidence type="ECO:0000256" key="1">
    <source>
        <dbReference type="ARBA" id="ARBA00023015"/>
    </source>
</evidence>
<evidence type="ECO:0000256" key="2">
    <source>
        <dbReference type="ARBA" id="ARBA00023125"/>
    </source>
</evidence>
<dbReference type="Gene3D" id="1.10.357.10">
    <property type="entry name" value="Tetracycline Repressor, domain 2"/>
    <property type="match status" value="1"/>
</dbReference>
<dbReference type="RefSeq" id="WP_203374102.1">
    <property type="nucleotide sequence ID" value="NZ_JAENHP010000001.1"/>
</dbReference>
<dbReference type="Pfam" id="PF17932">
    <property type="entry name" value="TetR_C_24"/>
    <property type="match status" value="1"/>
</dbReference>
<dbReference type="EMBL" id="JAENHP010000001">
    <property type="protein sequence ID" value="MBM2614189.1"/>
    <property type="molecule type" value="Genomic_DNA"/>
</dbReference>
<keyword evidence="2 4" id="KW-0238">DNA-binding</keyword>
<feature type="DNA-binding region" description="H-T-H motif" evidence="4">
    <location>
        <begin position="35"/>
        <end position="54"/>
    </location>
</feature>
<keyword evidence="1" id="KW-0805">Transcription regulation</keyword>
<accession>A0ABS2A2X6</accession>
<dbReference type="PANTHER" id="PTHR47506:SF6">
    <property type="entry name" value="HTH-TYPE TRANSCRIPTIONAL REPRESSOR NEMR"/>
    <property type="match status" value="1"/>
</dbReference>
<dbReference type="PANTHER" id="PTHR47506">
    <property type="entry name" value="TRANSCRIPTIONAL REGULATORY PROTEIN"/>
    <property type="match status" value="1"/>
</dbReference>
<comment type="caution">
    <text evidence="6">The sequence shown here is derived from an EMBL/GenBank/DDBJ whole genome shotgun (WGS) entry which is preliminary data.</text>
</comment>
<dbReference type="InterPro" id="IPR009057">
    <property type="entry name" value="Homeodomain-like_sf"/>
</dbReference>
<name>A0ABS2A2X6_9ACTN</name>
<dbReference type="SUPFAM" id="SSF48498">
    <property type="entry name" value="Tetracyclin repressor-like, C-terminal domain"/>
    <property type="match status" value="1"/>
</dbReference>
<gene>
    <name evidence="6" type="ORF">JIG36_01290</name>
</gene>